<dbReference type="KEGG" id="sbf:JCM31447_28410"/>
<dbReference type="AlphaFoldDB" id="A0A4V0P2T8"/>
<accession>A0A4V0P2T8</accession>
<evidence type="ECO:0000313" key="2">
    <source>
        <dbReference type="Proteomes" id="UP000291236"/>
    </source>
</evidence>
<reference evidence="1 2" key="1">
    <citation type="submission" date="2018-12" db="EMBL/GenBank/DDBJ databases">
        <title>Rubrispira sanarue gen. nov., sp., nov., a member of the order Silvanigrellales, isolated from a brackish lake in Hamamatsu Japan.</title>
        <authorList>
            <person name="Maejima Y."/>
            <person name="Iino T."/>
            <person name="Muraguchi Y."/>
            <person name="Fukuda K."/>
            <person name="Nojiri H."/>
            <person name="Ohkuma M."/>
            <person name="Moriuchi R."/>
            <person name="Dohra H."/>
            <person name="Kimbara K."/>
            <person name="Shintani M."/>
        </authorList>
    </citation>
    <scope>NUCLEOTIDE SEQUENCE [LARGE SCALE GENOMIC DNA]</scope>
    <source>
        <strain evidence="1 2">RF1110005</strain>
    </source>
</reference>
<proteinExistence type="predicted"/>
<name>A0A4V0P2T8_FLUSA</name>
<organism evidence="1 2">
    <name type="scientific">Fluviispira sanaruensis</name>
    <dbReference type="NCBI Taxonomy" id="2493639"/>
    <lineage>
        <taxon>Bacteria</taxon>
        <taxon>Pseudomonadati</taxon>
        <taxon>Bdellovibrionota</taxon>
        <taxon>Oligoflexia</taxon>
        <taxon>Silvanigrellales</taxon>
        <taxon>Silvanigrellaceae</taxon>
        <taxon>Fluviispira</taxon>
    </lineage>
</organism>
<sequence>MPWIILINTNRTVDKKPISEYVGKNAIPRVDIDIKNNIDLKLLSIPYLSPIIPYIIPPTGFAIYESIIVMIVINVATNEFVVSGKNFLIKTGYKYINIMKSKNSRLPPTDEIYIVFLLIIY</sequence>
<keyword evidence="2" id="KW-1185">Reference proteome</keyword>
<dbReference type="Proteomes" id="UP000291236">
    <property type="component" value="Chromosome"/>
</dbReference>
<protein>
    <submittedName>
        <fullName evidence="1">Uncharacterized protein</fullName>
    </submittedName>
</protein>
<gene>
    <name evidence="1" type="ORF">JCM31447_28410</name>
</gene>
<dbReference type="EMBL" id="AP019368">
    <property type="protein sequence ID" value="BBH54377.1"/>
    <property type="molecule type" value="Genomic_DNA"/>
</dbReference>
<evidence type="ECO:0000313" key="1">
    <source>
        <dbReference type="EMBL" id="BBH54377.1"/>
    </source>
</evidence>